<evidence type="ECO:0000313" key="2">
    <source>
        <dbReference type="EMBL" id="SMC63943.1"/>
    </source>
</evidence>
<reference evidence="2 3" key="1">
    <citation type="submission" date="2017-04" db="EMBL/GenBank/DDBJ databases">
        <authorList>
            <person name="Afonso C.L."/>
            <person name="Miller P.J."/>
            <person name="Scott M.A."/>
            <person name="Spackman E."/>
            <person name="Goraichik I."/>
            <person name="Dimitrov K.M."/>
            <person name="Suarez D.L."/>
            <person name="Swayne D.E."/>
        </authorList>
    </citation>
    <scope>NUCLEOTIDE SEQUENCE [LARGE SCALE GENOMIC DNA]</scope>
    <source>
        <strain evidence="2 3">DSM 5090</strain>
    </source>
</reference>
<evidence type="ECO:0000259" key="1">
    <source>
        <dbReference type="Pfam" id="PF24746"/>
    </source>
</evidence>
<proteinExistence type="predicted"/>
<dbReference type="InterPro" id="IPR056111">
    <property type="entry name" value="DUF7694"/>
</dbReference>
<dbReference type="Pfam" id="PF24746">
    <property type="entry name" value="DUF7694"/>
    <property type="match status" value="1"/>
</dbReference>
<feature type="domain" description="DUF7694" evidence="1">
    <location>
        <begin position="57"/>
        <end position="123"/>
    </location>
</feature>
<name>A0A1W2ATB4_9FIRM</name>
<dbReference type="STRING" id="112901.SAMN04488500_106101"/>
<dbReference type="RefSeq" id="WP_217805911.1">
    <property type="nucleotide sequence ID" value="NZ_CP155572.1"/>
</dbReference>
<evidence type="ECO:0000313" key="3">
    <source>
        <dbReference type="Proteomes" id="UP000192738"/>
    </source>
</evidence>
<dbReference type="Proteomes" id="UP000192738">
    <property type="component" value="Unassembled WGS sequence"/>
</dbReference>
<organism evidence="2 3">
    <name type="scientific">Sporomusa malonica</name>
    <dbReference type="NCBI Taxonomy" id="112901"/>
    <lineage>
        <taxon>Bacteria</taxon>
        <taxon>Bacillati</taxon>
        <taxon>Bacillota</taxon>
        <taxon>Negativicutes</taxon>
        <taxon>Selenomonadales</taxon>
        <taxon>Sporomusaceae</taxon>
        <taxon>Sporomusa</taxon>
    </lineage>
</organism>
<protein>
    <recommendedName>
        <fullName evidence="1">DUF7694 domain-containing protein</fullName>
    </recommendedName>
</protein>
<dbReference type="EMBL" id="FWXI01000006">
    <property type="protein sequence ID" value="SMC63943.1"/>
    <property type="molecule type" value="Genomic_DNA"/>
</dbReference>
<dbReference type="AlphaFoldDB" id="A0A1W2ATB4"/>
<keyword evidence="3" id="KW-1185">Reference proteome</keyword>
<accession>A0A1W2ATB4</accession>
<gene>
    <name evidence="2" type="ORF">SAMN04488500_106101</name>
</gene>
<sequence length="132" mass="15525">MSPFKTALINRAIQQESDKYPVTLQRVPKETWPINRPRGLKEVWRSRNFLVLVYDANAGIERLSVQLTQLIHDDRWQDGITWDELQQLKHECGRGDKFAVEIYPADSDLVNVANMRHLWILPEPPEYAWRSV</sequence>